<dbReference type="InterPro" id="IPR030386">
    <property type="entry name" value="G_GB1_RHD3_dom"/>
</dbReference>
<evidence type="ECO:0000256" key="2">
    <source>
        <dbReference type="ARBA" id="ARBA00022741"/>
    </source>
</evidence>
<dbReference type="InterPro" id="IPR046758">
    <property type="entry name" value="Sey1/RHD3-like_3HB"/>
</dbReference>
<dbReference type="GO" id="GO:0003924">
    <property type="term" value="F:GTPase activity"/>
    <property type="evidence" value="ECO:0007669"/>
    <property type="project" value="TreeGrafter"/>
</dbReference>
<keyword evidence="1 9" id="KW-0812">Transmembrane</keyword>
<keyword evidence="6" id="KW-0342">GTP-binding</keyword>
<dbReference type="GO" id="GO:0005525">
    <property type="term" value="F:GTP binding"/>
    <property type="evidence" value="ECO:0007669"/>
    <property type="project" value="UniProtKB-KW"/>
</dbReference>
<dbReference type="AlphaFoldDB" id="A0A834G5P9"/>
<evidence type="ECO:0000256" key="6">
    <source>
        <dbReference type="ARBA" id="ARBA00023134"/>
    </source>
</evidence>
<dbReference type="GO" id="GO:0005783">
    <property type="term" value="C:endoplasmic reticulum"/>
    <property type="evidence" value="ECO:0007669"/>
    <property type="project" value="TreeGrafter"/>
</dbReference>
<feature type="domain" description="GB1/RHD3-type G" evidence="10">
    <location>
        <begin position="1"/>
        <end position="154"/>
    </location>
</feature>
<protein>
    <recommendedName>
        <fullName evidence="10">GB1/RHD3-type G domain-containing protein</fullName>
    </recommendedName>
</protein>
<dbReference type="Proteomes" id="UP000626092">
    <property type="component" value="Unassembled WGS sequence"/>
</dbReference>
<accession>A0A834G5P9</accession>
<dbReference type="OrthoDB" id="1708786at2759"/>
<gene>
    <name evidence="11" type="ORF">RHSIM_Rhsim12G0195200</name>
</gene>
<keyword evidence="3" id="KW-0378">Hydrolase</keyword>
<dbReference type="PROSITE" id="PS51715">
    <property type="entry name" value="G_GB1_RHD3"/>
    <property type="match status" value="1"/>
</dbReference>
<dbReference type="EMBL" id="WJXA01000012">
    <property type="protein sequence ID" value="KAF7123540.1"/>
    <property type="molecule type" value="Genomic_DNA"/>
</dbReference>
<dbReference type="Pfam" id="PF05879">
    <property type="entry name" value="RHD3_GTPase"/>
    <property type="match status" value="1"/>
</dbReference>
<sequence>MQGLDDTSFERRSGVFALAVSHIVLINMFYTSVGLEHGASKPLLKRVFQGVLRLYTSPHKSPHKTTLMFVIRDIIETTDLETSKPILRRNIQKIWDSIRKPEHHKGTSLSTFFNIEVEGLPNFMERKEQFKKQVKILRQRFNRSIEPCGLAGHSRRTIRGSDFSLFVREIWKTIMEDRELDLPKQEEILAYRRCREIAGKKLKDFDADKERRQLEEGAKTNPATGFGKKYNSIINSYLHGHRRNLLTVMSNKVIEFDAFRELLLADPYFSIVLGKIAGGDQSDFHEHGGFLFKGNALCVSEGSLRLKIIKELHDEGHVGRDKTFALSTGLSSFQIVYGYNPHAPIDLAPVPNLKRASGKAEEFMRDLQQIHKEGEYNKLKARKIGPVEIIEKINPNAYRLKLPSYVRTADVYDKETENYDEGVRSEKREHLKEKMMLLVQSAVQSILAHIGSRTLGEFKEAFNNALKQGKNAKVAGDNCKEVCMKSFDDRCADVIVEQANCNTFEEREKLRRAIDSDVQVKCLEQEKEVLKKVIAFGVAVVATAATGVAAAAADTVGTTGAATLLAAGLLGSGSATALARSGLRDRAAIADIITGVAAVIAGESVAFSPHYLVMD</sequence>
<dbReference type="PANTHER" id="PTHR45923:SF2">
    <property type="entry name" value="PROTEIN SEY1"/>
    <property type="match status" value="1"/>
</dbReference>
<keyword evidence="12" id="KW-1185">Reference proteome</keyword>
<keyword evidence="2" id="KW-0547">Nucleotide-binding</keyword>
<feature type="transmembrane region" description="Helical" evidence="9">
    <location>
        <begin position="15"/>
        <end position="35"/>
    </location>
</feature>
<evidence type="ECO:0000256" key="9">
    <source>
        <dbReference type="SAM" id="Phobius"/>
    </source>
</evidence>
<dbReference type="Pfam" id="PF20428">
    <property type="entry name" value="Sey1_3HB"/>
    <property type="match status" value="1"/>
</dbReference>
<keyword evidence="4" id="KW-0256">Endoplasmic reticulum</keyword>
<name>A0A834G5P9_RHOSS</name>
<proteinExistence type="inferred from homology"/>
<evidence type="ECO:0000313" key="12">
    <source>
        <dbReference type="Proteomes" id="UP000626092"/>
    </source>
</evidence>
<dbReference type="InterPro" id="IPR008803">
    <property type="entry name" value="RHD3/Sey1"/>
</dbReference>
<comment type="caution">
    <text evidence="11">The sequence shown here is derived from an EMBL/GenBank/DDBJ whole genome shotgun (WGS) entry which is preliminary data.</text>
</comment>
<evidence type="ECO:0000256" key="4">
    <source>
        <dbReference type="ARBA" id="ARBA00022824"/>
    </source>
</evidence>
<comment type="similarity">
    <text evidence="8">Belongs to the TRAFAC class dynamin-like GTPase superfamily. GB1/RHD3 GTPase family.</text>
</comment>
<organism evidence="11 12">
    <name type="scientific">Rhododendron simsii</name>
    <name type="common">Sims's rhododendron</name>
    <dbReference type="NCBI Taxonomy" id="118357"/>
    <lineage>
        <taxon>Eukaryota</taxon>
        <taxon>Viridiplantae</taxon>
        <taxon>Streptophyta</taxon>
        <taxon>Embryophyta</taxon>
        <taxon>Tracheophyta</taxon>
        <taxon>Spermatophyta</taxon>
        <taxon>Magnoliopsida</taxon>
        <taxon>eudicotyledons</taxon>
        <taxon>Gunneridae</taxon>
        <taxon>Pentapetalae</taxon>
        <taxon>asterids</taxon>
        <taxon>Ericales</taxon>
        <taxon>Ericaceae</taxon>
        <taxon>Ericoideae</taxon>
        <taxon>Rhodoreae</taxon>
        <taxon>Rhododendron</taxon>
    </lineage>
</organism>
<evidence type="ECO:0000256" key="5">
    <source>
        <dbReference type="ARBA" id="ARBA00022989"/>
    </source>
</evidence>
<evidence type="ECO:0000256" key="1">
    <source>
        <dbReference type="ARBA" id="ARBA00022692"/>
    </source>
</evidence>
<keyword evidence="5 9" id="KW-1133">Transmembrane helix</keyword>
<keyword evidence="7 9" id="KW-0472">Membrane</keyword>
<reference evidence="11" key="1">
    <citation type="submission" date="2019-11" db="EMBL/GenBank/DDBJ databases">
        <authorList>
            <person name="Liu Y."/>
            <person name="Hou J."/>
            <person name="Li T.-Q."/>
            <person name="Guan C.-H."/>
            <person name="Wu X."/>
            <person name="Wu H.-Z."/>
            <person name="Ling F."/>
            <person name="Zhang R."/>
            <person name="Shi X.-G."/>
            <person name="Ren J.-P."/>
            <person name="Chen E.-F."/>
            <person name="Sun J.-M."/>
        </authorList>
    </citation>
    <scope>NUCLEOTIDE SEQUENCE</scope>
    <source>
        <strain evidence="11">Adult_tree_wgs_1</strain>
        <tissue evidence="11">Leaves</tissue>
    </source>
</reference>
<evidence type="ECO:0000256" key="7">
    <source>
        <dbReference type="ARBA" id="ARBA00023136"/>
    </source>
</evidence>
<dbReference type="GO" id="GO:0016320">
    <property type="term" value="P:endoplasmic reticulum membrane fusion"/>
    <property type="evidence" value="ECO:0007669"/>
    <property type="project" value="TreeGrafter"/>
</dbReference>
<evidence type="ECO:0000256" key="8">
    <source>
        <dbReference type="PROSITE-ProRule" id="PRU01052"/>
    </source>
</evidence>
<evidence type="ECO:0000313" key="11">
    <source>
        <dbReference type="EMBL" id="KAF7123540.1"/>
    </source>
</evidence>
<dbReference type="PANTHER" id="PTHR45923">
    <property type="entry name" value="PROTEIN SEY1"/>
    <property type="match status" value="1"/>
</dbReference>
<evidence type="ECO:0000259" key="10">
    <source>
        <dbReference type="PROSITE" id="PS51715"/>
    </source>
</evidence>
<evidence type="ECO:0000256" key="3">
    <source>
        <dbReference type="ARBA" id="ARBA00022801"/>
    </source>
</evidence>